<dbReference type="GO" id="GO:0005886">
    <property type="term" value="C:plasma membrane"/>
    <property type="evidence" value="ECO:0007669"/>
    <property type="project" value="UniProtKB-SubCell"/>
</dbReference>
<keyword evidence="4" id="KW-0433">Leucine-rich repeat</keyword>
<dbReference type="Pfam" id="PF13516">
    <property type="entry name" value="LRR_6"/>
    <property type="match status" value="1"/>
</dbReference>
<evidence type="ECO:0000256" key="3">
    <source>
        <dbReference type="ARBA" id="ARBA00022475"/>
    </source>
</evidence>
<comment type="caution">
    <text evidence="14">The sequence shown here is derived from an EMBL/GenBank/DDBJ whole genome shotgun (WGS) entry which is preliminary data.</text>
</comment>
<dbReference type="Pfam" id="PF00560">
    <property type="entry name" value="LRR_1"/>
    <property type="match status" value="7"/>
</dbReference>
<dbReference type="GO" id="GO:0006952">
    <property type="term" value="P:defense response"/>
    <property type="evidence" value="ECO:0007669"/>
    <property type="project" value="UniProtKB-ARBA"/>
</dbReference>
<proteinExistence type="inferred from homology"/>
<dbReference type="SMART" id="SM00369">
    <property type="entry name" value="LRR_TYP"/>
    <property type="match status" value="8"/>
</dbReference>
<accession>A0ABD3AUY3</accession>
<keyword evidence="6 12" id="KW-0732">Signal</keyword>
<evidence type="ECO:0000256" key="11">
    <source>
        <dbReference type="ARBA" id="ARBA00023180"/>
    </source>
</evidence>
<keyword evidence="8" id="KW-1133">Transmembrane helix</keyword>
<dbReference type="InterPro" id="IPR001611">
    <property type="entry name" value="Leu-rich_rpt"/>
</dbReference>
<gene>
    <name evidence="14" type="ORF">ACH5RR_003460</name>
</gene>
<keyword evidence="5" id="KW-0812">Transmembrane</keyword>
<name>A0ABD3AUY3_9GENT</name>
<feature type="domain" description="Leucine-rich repeat-containing N-terminal plant-type" evidence="13">
    <location>
        <begin position="33"/>
        <end position="74"/>
    </location>
</feature>
<dbReference type="SUPFAM" id="SSF52058">
    <property type="entry name" value="L domain-like"/>
    <property type="match status" value="4"/>
</dbReference>
<dbReference type="InterPro" id="IPR013210">
    <property type="entry name" value="LRR_N_plant-typ"/>
</dbReference>
<dbReference type="Pfam" id="PF13855">
    <property type="entry name" value="LRR_8"/>
    <property type="match status" value="3"/>
</dbReference>
<keyword evidence="7" id="KW-0677">Repeat</keyword>
<dbReference type="Proteomes" id="UP001630127">
    <property type="component" value="Unassembled WGS sequence"/>
</dbReference>
<protein>
    <recommendedName>
        <fullName evidence="13">Leucine-rich repeat-containing N-terminal plant-type domain-containing protein</fullName>
    </recommendedName>
</protein>
<evidence type="ECO:0000256" key="12">
    <source>
        <dbReference type="SAM" id="SignalP"/>
    </source>
</evidence>
<dbReference type="PANTHER" id="PTHR48052">
    <property type="entry name" value="UNNAMED PRODUCT"/>
    <property type="match status" value="1"/>
</dbReference>
<keyword evidence="9" id="KW-0472">Membrane</keyword>
<dbReference type="FunFam" id="3.80.10.10:FF:000111">
    <property type="entry name" value="LRR receptor-like serine/threonine-protein kinase ERECTA"/>
    <property type="match status" value="1"/>
</dbReference>
<evidence type="ECO:0000256" key="7">
    <source>
        <dbReference type="ARBA" id="ARBA00022737"/>
    </source>
</evidence>
<feature type="signal peptide" evidence="12">
    <location>
        <begin position="1"/>
        <end position="21"/>
    </location>
</feature>
<organism evidence="14 15">
    <name type="scientific">Cinchona calisaya</name>
    <dbReference type="NCBI Taxonomy" id="153742"/>
    <lineage>
        <taxon>Eukaryota</taxon>
        <taxon>Viridiplantae</taxon>
        <taxon>Streptophyta</taxon>
        <taxon>Embryophyta</taxon>
        <taxon>Tracheophyta</taxon>
        <taxon>Spermatophyta</taxon>
        <taxon>Magnoliopsida</taxon>
        <taxon>eudicotyledons</taxon>
        <taxon>Gunneridae</taxon>
        <taxon>Pentapetalae</taxon>
        <taxon>asterids</taxon>
        <taxon>lamiids</taxon>
        <taxon>Gentianales</taxon>
        <taxon>Rubiaceae</taxon>
        <taxon>Cinchonoideae</taxon>
        <taxon>Cinchoneae</taxon>
        <taxon>Cinchona</taxon>
    </lineage>
</organism>
<dbReference type="Gene3D" id="3.80.10.10">
    <property type="entry name" value="Ribonuclease Inhibitor"/>
    <property type="match status" value="4"/>
</dbReference>
<dbReference type="Pfam" id="PF08263">
    <property type="entry name" value="LRRNT_2"/>
    <property type="match status" value="1"/>
</dbReference>
<evidence type="ECO:0000256" key="5">
    <source>
        <dbReference type="ARBA" id="ARBA00022692"/>
    </source>
</evidence>
<evidence type="ECO:0000256" key="6">
    <source>
        <dbReference type="ARBA" id="ARBA00022729"/>
    </source>
</evidence>
<comment type="subcellular location">
    <subcellularLocation>
        <location evidence="1">Cell membrane</location>
        <topology evidence="1">Single-pass type I membrane protein</topology>
    </subcellularLocation>
</comment>
<evidence type="ECO:0000313" key="14">
    <source>
        <dbReference type="EMBL" id="KAL3534999.1"/>
    </source>
</evidence>
<dbReference type="PROSITE" id="PS51450">
    <property type="entry name" value="LRR"/>
    <property type="match status" value="1"/>
</dbReference>
<keyword evidence="10" id="KW-0675">Receptor</keyword>
<evidence type="ECO:0000256" key="2">
    <source>
        <dbReference type="ARBA" id="ARBA00009592"/>
    </source>
</evidence>
<dbReference type="AlphaFoldDB" id="A0ABD3AUY3"/>
<sequence>MAFMPSLLLVLMICLFQVLSGSYFAYVSGQCLDDQRLKLLEFKGKLQFNSSYSNKLVHWDQSMDCCTWHGVSCDDFGHVSSLELDEETISLQTKNWKILFTLKHLEHLNLAFNNFNSINIPKEICDLSKLKYLNLSNAGFIGQIPICLSRMKSLISLDLSTRFPEIGVLEAKNPGFKALFENLIELRELYLDSVDISAQGIEWCNVVSSLSKLQVLSLSSCNLSGPIHSSLLKLRFSLSIIRLDNNNLATKVPEFFANFTNLKMLSLVSCNLHGHFPEKIFQIRTLESLDLSWNELIMGSLPQFLNNGSFRTLLLPSTNFSGSLRESIHNLRALSEIDLSNCNFSGPIPSTIANLTELVYLDFSENKFNGSIPSFQMSRKLAYIDLDRNMLTGSISSNFEGLKNLEYINLGHNFLSGTIPPSLFALPQLKYLRLSDNQFDGQVDEFPNASSSLLTDLDLSSNFLKGSIPNSFFKLNRLYVLSLSFNFFTGIIKLEMFNKLQNFTRLELSYNNLTVDATISNSSSLPFPQFSILKLASCNLKMFPYLKNQKQMIHLDLSSNHITGEIPNWIWETGLSLKHLNLSCNLLENQQKPYNLSSYLIVLDLHANKFQGDIPIPPAWASYVDYSSNYFNNSIPPDFGNFITTPIFLSLANNNISGQIPESFCKAQYLRVLDLSNNSLSGQIPACLLEQLDIPGVLNLAGNNLHGTIPNTFQENCSLRTLDLSRNKLEGKIPESLANCKLLEVLNIGSNDIEDTFPCTLTKSSNLRVMVLRSNRFHGEIRCSWANQIWENLQIMDIARNNLSGVLPPELFLNWMGMKIEDGNLPSVDNNLEYEILELSQLYYQDTVALIIKGMERQLAKISTIFKTIDFSCNNFRGAIPDTVGELNALYILNLSQNSFSGTIPASIGNLTQLESLDLSMNQLRGRIPMQLGGLTSLSFLDLSYNQLVGEIPGGHQLQTFTDSSFLGNTGLCGFPLNLSCSDSEANGSSPQSPFERLSAKNGIEWEYVLGFSLGLGIISWLNYFSPLWWKKFNALVLQFLLRILHQPVEQRSYRNPIRRL</sequence>
<keyword evidence="15" id="KW-1185">Reference proteome</keyword>
<evidence type="ECO:0000256" key="1">
    <source>
        <dbReference type="ARBA" id="ARBA00004251"/>
    </source>
</evidence>
<keyword evidence="11" id="KW-0325">Glycoprotein</keyword>
<dbReference type="GO" id="GO:0051707">
    <property type="term" value="P:response to other organism"/>
    <property type="evidence" value="ECO:0007669"/>
    <property type="project" value="UniProtKB-ARBA"/>
</dbReference>
<dbReference type="EMBL" id="JBJUIK010000002">
    <property type="protein sequence ID" value="KAL3534999.1"/>
    <property type="molecule type" value="Genomic_DNA"/>
</dbReference>
<keyword evidence="3" id="KW-1003">Cell membrane</keyword>
<reference evidence="14 15" key="1">
    <citation type="submission" date="2024-11" db="EMBL/GenBank/DDBJ databases">
        <title>A near-complete genome assembly of Cinchona calisaya.</title>
        <authorList>
            <person name="Lian D.C."/>
            <person name="Zhao X.W."/>
            <person name="Wei L."/>
        </authorList>
    </citation>
    <scope>NUCLEOTIDE SEQUENCE [LARGE SCALE GENOMIC DNA]</scope>
    <source>
        <tissue evidence="14">Nenye</tissue>
    </source>
</reference>
<evidence type="ECO:0000259" key="13">
    <source>
        <dbReference type="Pfam" id="PF08263"/>
    </source>
</evidence>
<evidence type="ECO:0000256" key="9">
    <source>
        <dbReference type="ARBA" id="ARBA00023136"/>
    </source>
</evidence>
<dbReference type="PRINTS" id="PR00019">
    <property type="entry name" value="LEURICHRPT"/>
</dbReference>
<evidence type="ECO:0000256" key="4">
    <source>
        <dbReference type="ARBA" id="ARBA00022614"/>
    </source>
</evidence>
<dbReference type="FunFam" id="3.80.10.10:FF:000095">
    <property type="entry name" value="LRR receptor-like serine/threonine-protein kinase GSO1"/>
    <property type="match status" value="2"/>
</dbReference>
<comment type="similarity">
    <text evidence="2">Belongs to the RLP family.</text>
</comment>
<dbReference type="InterPro" id="IPR032675">
    <property type="entry name" value="LRR_dom_sf"/>
</dbReference>
<evidence type="ECO:0000256" key="10">
    <source>
        <dbReference type="ARBA" id="ARBA00023170"/>
    </source>
</evidence>
<evidence type="ECO:0000256" key="8">
    <source>
        <dbReference type="ARBA" id="ARBA00022989"/>
    </source>
</evidence>
<evidence type="ECO:0000313" key="15">
    <source>
        <dbReference type="Proteomes" id="UP001630127"/>
    </source>
</evidence>
<dbReference type="PANTHER" id="PTHR48052:SF8">
    <property type="entry name" value="LRR RECEPTOR-LIKE SERINE_THREONINE-PROTEIN KINASE FLS2"/>
    <property type="match status" value="1"/>
</dbReference>
<dbReference type="InterPro" id="IPR003591">
    <property type="entry name" value="Leu-rich_rpt_typical-subtyp"/>
</dbReference>
<feature type="chain" id="PRO_5044873829" description="Leucine-rich repeat-containing N-terminal plant-type domain-containing protein" evidence="12">
    <location>
        <begin position="22"/>
        <end position="1061"/>
    </location>
</feature>